<accession>A0A1Y5SR95</accession>
<dbReference type="GO" id="GO:0006865">
    <property type="term" value="P:amino acid transport"/>
    <property type="evidence" value="ECO:0007669"/>
    <property type="project" value="TreeGrafter"/>
</dbReference>
<reference evidence="6 7" key="1">
    <citation type="submission" date="2017-03" db="EMBL/GenBank/DDBJ databases">
        <authorList>
            <person name="Afonso C.L."/>
            <person name="Miller P.J."/>
            <person name="Scott M.A."/>
            <person name="Spackman E."/>
            <person name="Goraichik I."/>
            <person name="Dimitrov K.M."/>
            <person name="Suarez D.L."/>
            <person name="Swayne D.E."/>
        </authorList>
    </citation>
    <scope>NUCLEOTIDE SEQUENCE [LARGE SCALE GENOMIC DNA]</scope>
    <source>
        <strain evidence="6 7">CECT 7639</strain>
    </source>
</reference>
<dbReference type="SUPFAM" id="SSF53850">
    <property type="entry name" value="Periplasmic binding protein-like II"/>
    <property type="match status" value="1"/>
</dbReference>
<evidence type="ECO:0000313" key="7">
    <source>
        <dbReference type="Proteomes" id="UP000193077"/>
    </source>
</evidence>
<dbReference type="EMBL" id="FWFO01000001">
    <property type="protein sequence ID" value="SLN45206.1"/>
    <property type="molecule type" value="Genomic_DNA"/>
</dbReference>
<evidence type="ECO:0000313" key="6">
    <source>
        <dbReference type="EMBL" id="SLN45206.1"/>
    </source>
</evidence>
<dbReference type="Proteomes" id="UP000193077">
    <property type="component" value="Unassembled WGS sequence"/>
</dbReference>
<protein>
    <submittedName>
        <fullName evidence="6">Glutamate/aspartate periplasmic-binding protein</fullName>
    </submittedName>
</protein>
<evidence type="ECO:0000256" key="4">
    <source>
        <dbReference type="SAM" id="SignalP"/>
    </source>
</evidence>
<dbReference type="InterPro" id="IPR001638">
    <property type="entry name" value="Solute-binding_3/MltF_N"/>
</dbReference>
<evidence type="ECO:0000256" key="2">
    <source>
        <dbReference type="ARBA" id="ARBA00022448"/>
    </source>
</evidence>
<dbReference type="CDD" id="cd13688">
    <property type="entry name" value="PBP2_GltI_DEBP"/>
    <property type="match status" value="1"/>
</dbReference>
<dbReference type="PANTHER" id="PTHR30085">
    <property type="entry name" value="AMINO ACID ABC TRANSPORTER PERMEASE"/>
    <property type="match status" value="1"/>
</dbReference>
<evidence type="ECO:0000259" key="5">
    <source>
        <dbReference type="SMART" id="SM00062"/>
    </source>
</evidence>
<dbReference type="Gene3D" id="3.40.190.10">
    <property type="entry name" value="Periplasmic binding protein-like II"/>
    <property type="match status" value="2"/>
</dbReference>
<feature type="domain" description="Solute-binding protein family 3/N-terminal" evidence="5">
    <location>
        <begin position="31"/>
        <end position="258"/>
    </location>
</feature>
<comment type="similarity">
    <text evidence="1">Belongs to the bacterial solute-binding protein 3 family.</text>
</comment>
<dbReference type="GO" id="GO:0030288">
    <property type="term" value="C:outer membrane-bounded periplasmic space"/>
    <property type="evidence" value="ECO:0007669"/>
    <property type="project" value="TreeGrafter"/>
</dbReference>
<keyword evidence="3 4" id="KW-0732">Signal</keyword>
<feature type="signal peptide" evidence="4">
    <location>
        <begin position="1"/>
        <end position="20"/>
    </location>
</feature>
<keyword evidence="2" id="KW-0813">Transport</keyword>
<proteinExistence type="inferred from homology"/>
<gene>
    <name evidence="6" type="primary">gltI</name>
    <name evidence="6" type="ORF">TRL7639_02437</name>
</gene>
<feature type="chain" id="PRO_5012102275" evidence="4">
    <location>
        <begin position="21"/>
        <end position="279"/>
    </location>
</feature>
<dbReference type="RefSeq" id="WP_085795905.1">
    <property type="nucleotide sequence ID" value="NZ_FWFO01000001.1"/>
</dbReference>
<evidence type="ECO:0000256" key="1">
    <source>
        <dbReference type="ARBA" id="ARBA00010333"/>
    </source>
</evidence>
<dbReference type="PANTHER" id="PTHR30085:SF6">
    <property type="entry name" value="ABC TRANSPORTER GLUTAMINE-BINDING PROTEIN GLNH"/>
    <property type="match status" value="1"/>
</dbReference>
<keyword evidence="7" id="KW-1185">Reference proteome</keyword>
<dbReference type="InterPro" id="IPR051455">
    <property type="entry name" value="Bact_solute-bind_prot3"/>
</dbReference>
<dbReference type="GO" id="GO:0005576">
    <property type="term" value="C:extracellular region"/>
    <property type="evidence" value="ECO:0007669"/>
    <property type="project" value="TreeGrafter"/>
</dbReference>
<sequence length="279" mass="29666">MRLFSLALATATLVAGAAAAQTLDRIKETKQFNIGFRTDAAPLSYIDANDKPAGYSPIICDQIAQAIADKLELTELNATFIPVDSKTRFDKVASGEIDLLCGAATITLSRRELVDFSIPTYIDGTDVLLPREASGDLRQLAGKKIGMRSATTTEEAVKNSFSAAGVKAQMVRFDTHPAGITALKNGEISAYFADQSILLVNYIAAGMGNDFKISGEIMTVEKHGLAMARGDADFRLLVDSVLSELYGTGAMADIFQTALPGVKPGFALDALHMVAPTLP</sequence>
<dbReference type="AlphaFoldDB" id="A0A1Y5SR95"/>
<name>A0A1Y5SR95_9RHOB</name>
<organism evidence="6 7">
    <name type="scientific">Falsiruegeria litorea R37</name>
    <dbReference type="NCBI Taxonomy" id="1200284"/>
    <lineage>
        <taxon>Bacteria</taxon>
        <taxon>Pseudomonadati</taxon>
        <taxon>Pseudomonadota</taxon>
        <taxon>Alphaproteobacteria</taxon>
        <taxon>Rhodobacterales</taxon>
        <taxon>Roseobacteraceae</taxon>
        <taxon>Falsiruegeria</taxon>
    </lineage>
</organism>
<evidence type="ECO:0000256" key="3">
    <source>
        <dbReference type="ARBA" id="ARBA00022729"/>
    </source>
</evidence>
<dbReference type="Pfam" id="PF00497">
    <property type="entry name" value="SBP_bac_3"/>
    <property type="match status" value="1"/>
</dbReference>
<dbReference type="SMART" id="SM00062">
    <property type="entry name" value="PBPb"/>
    <property type="match status" value="1"/>
</dbReference>
<dbReference type="OrthoDB" id="7240770at2"/>